<proteinExistence type="predicted"/>
<dbReference type="EMBL" id="NIPX01000015">
    <property type="protein sequence ID" value="OWJ83822.1"/>
    <property type="molecule type" value="Genomic_DNA"/>
</dbReference>
<organism evidence="1 2">
    <name type="scientific">Haematobacter missouriensis</name>
    <dbReference type="NCBI Taxonomy" id="366616"/>
    <lineage>
        <taxon>Bacteria</taxon>
        <taxon>Pseudomonadati</taxon>
        <taxon>Pseudomonadota</taxon>
        <taxon>Alphaproteobacteria</taxon>
        <taxon>Rhodobacterales</taxon>
        <taxon>Paracoccaceae</taxon>
        <taxon>Haematobacter</taxon>
    </lineage>
</organism>
<reference evidence="1 2" key="1">
    <citation type="submission" date="2016-11" db="EMBL/GenBank/DDBJ databases">
        <title>Comparison of Traditional DNA-DNA Hybridization with In Silico Genomic Analysis.</title>
        <authorList>
            <person name="Nicholson A.C."/>
            <person name="Sammons S."/>
            <person name="Humrighouse B.W."/>
            <person name="Graziano J."/>
            <person name="Lasker B."/>
            <person name="Whitney A.M."/>
            <person name="Mcquiston J.R."/>
        </authorList>
    </citation>
    <scope>NUCLEOTIDE SEQUENCE [LARGE SCALE GENOMIC DNA]</scope>
    <source>
        <strain evidence="1 2">H2381</strain>
    </source>
</reference>
<dbReference type="Proteomes" id="UP000196640">
    <property type="component" value="Unassembled WGS sequence"/>
</dbReference>
<dbReference type="InterPro" id="IPR011855">
    <property type="entry name" value="Phgtail_TP901_1"/>
</dbReference>
<name>A0A212AQP4_9RHOB</name>
<evidence type="ECO:0000313" key="1">
    <source>
        <dbReference type="EMBL" id="OWJ83822.1"/>
    </source>
</evidence>
<comment type="caution">
    <text evidence="1">The sequence shown here is derived from an EMBL/GenBank/DDBJ whole genome shotgun (WGS) entry which is preliminary data.</text>
</comment>
<accession>A0A212AQP4</accession>
<evidence type="ECO:0008006" key="3">
    <source>
        <dbReference type="Google" id="ProtNLM"/>
    </source>
</evidence>
<sequence length="151" mass="16477">MAAPITEFFHQLVLEIETETPGTYAKICGLKDITVSRATQVDTSEVPADCDDESLPYSTERSVRALNVTVSASDATWAQQSHELLMDWYYSGATKNVRVGNLNAAVGDTEYESGPAYLTQLDHTRTKRPKVSASIAFEFDGTPTRTAKAAP</sequence>
<gene>
    <name evidence="1" type="ORF">CDV52_09945</name>
</gene>
<dbReference type="RefSeq" id="WP_088233687.1">
    <property type="nucleotide sequence ID" value="NZ_NIPX01000015.1"/>
</dbReference>
<dbReference type="AlphaFoldDB" id="A0A212AQP4"/>
<dbReference type="STRING" id="366616.CG51_05820"/>
<dbReference type="OrthoDB" id="7772034at2"/>
<evidence type="ECO:0000313" key="2">
    <source>
        <dbReference type="Proteomes" id="UP000196640"/>
    </source>
</evidence>
<dbReference type="Pfam" id="PF06199">
    <property type="entry name" value="Phage_tail_2"/>
    <property type="match status" value="1"/>
</dbReference>
<protein>
    <recommendedName>
        <fullName evidence="3">Phage tail protein</fullName>
    </recommendedName>
</protein>